<evidence type="ECO:0000256" key="17">
    <source>
        <dbReference type="ARBA" id="ARBA00023136"/>
    </source>
</evidence>
<dbReference type="InterPro" id="IPR017969">
    <property type="entry name" value="Heavy-metal-associated_CS"/>
</dbReference>
<keyword evidence="9 21" id="KW-0547">Nucleotide-binding</keyword>
<dbReference type="SUPFAM" id="SSF55008">
    <property type="entry name" value="HMA, heavy metal-associated domain"/>
    <property type="match status" value="3"/>
</dbReference>
<evidence type="ECO:0000256" key="18">
    <source>
        <dbReference type="ARBA" id="ARBA00029719"/>
    </source>
</evidence>
<dbReference type="SUPFAM" id="SSF81653">
    <property type="entry name" value="Calcium ATPase, transduction domain A"/>
    <property type="match status" value="1"/>
</dbReference>
<dbReference type="InterPro" id="IPR023299">
    <property type="entry name" value="ATPase_P-typ_cyto_dom_N"/>
</dbReference>
<dbReference type="InterPro" id="IPR036163">
    <property type="entry name" value="HMA_dom_sf"/>
</dbReference>
<dbReference type="NCBIfam" id="TIGR00003">
    <property type="entry name" value="copper ion binding protein"/>
    <property type="match status" value="1"/>
</dbReference>
<evidence type="ECO:0000256" key="7">
    <source>
        <dbReference type="ARBA" id="ARBA00022723"/>
    </source>
</evidence>
<dbReference type="InterPro" id="IPR006122">
    <property type="entry name" value="HMA_Cu_ion-bd"/>
</dbReference>
<dbReference type="SFLD" id="SFLDG00002">
    <property type="entry name" value="C1.7:_P-type_atpase_like"/>
    <property type="match status" value="1"/>
</dbReference>
<keyword evidence="5" id="KW-0813">Transport</keyword>
<evidence type="ECO:0000259" key="22">
    <source>
        <dbReference type="PROSITE" id="PS50846"/>
    </source>
</evidence>
<dbReference type="InterPro" id="IPR001757">
    <property type="entry name" value="P_typ_ATPase"/>
</dbReference>
<keyword evidence="10" id="KW-0187">Copper transport</keyword>
<dbReference type="InterPro" id="IPR036412">
    <property type="entry name" value="HAD-like_sf"/>
</dbReference>
<dbReference type="InterPro" id="IPR023214">
    <property type="entry name" value="HAD_sf"/>
</dbReference>
<keyword evidence="11 21" id="KW-0067">ATP-binding</keyword>
<dbReference type="NCBIfam" id="TIGR01525">
    <property type="entry name" value="ATPase-IB_hvy"/>
    <property type="match status" value="1"/>
</dbReference>
<keyword evidence="8" id="KW-0677">Repeat</keyword>
<evidence type="ECO:0000256" key="16">
    <source>
        <dbReference type="ARBA" id="ARBA00023065"/>
    </source>
</evidence>
<feature type="domain" description="HMA" evidence="22">
    <location>
        <begin position="866"/>
        <end position="931"/>
    </location>
</feature>
<evidence type="ECO:0000256" key="9">
    <source>
        <dbReference type="ARBA" id="ARBA00022741"/>
    </source>
</evidence>
<dbReference type="GO" id="GO:0005524">
    <property type="term" value="F:ATP binding"/>
    <property type="evidence" value="ECO:0007669"/>
    <property type="project" value="UniProtKB-UniRule"/>
</dbReference>
<dbReference type="InterPro" id="IPR044492">
    <property type="entry name" value="P_typ_ATPase_HD_dom"/>
</dbReference>
<name>A0A930B9N7_9FIRM</name>
<dbReference type="NCBIfam" id="TIGR01494">
    <property type="entry name" value="ATPase_P-type"/>
    <property type="match status" value="1"/>
</dbReference>
<comment type="catalytic activity">
    <reaction evidence="20">
        <text>Cu(+)(in) + ATP + H2O = Cu(+)(out) + ADP + phosphate + H(+)</text>
        <dbReference type="Rhea" id="RHEA:25792"/>
        <dbReference type="ChEBI" id="CHEBI:15377"/>
        <dbReference type="ChEBI" id="CHEBI:15378"/>
        <dbReference type="ChEBI" id="CHEBI:30616"/>
        <dbReference type="ChEBI" id="CHEBI:43474"/>
        <dbReference type="ChEBI" id="CHEBI:49552"/>
        <dbReference type="ChEBI" id="CHEBI:456216"/>
        <dbReference type="EC" id="7.2.2.8"/>
    </reaction>
</comment>
<accession>A0A930B9N7</accession>
<dbReference type="CDD" id="cd02094">
    <property type="entry name" value="P-type_ATPase_Cu-like"/>
    <property type="match status" value="1"/>
</dbReference>
<evidence type="ECO:0000256" key="14">
    <source>
        <dbReference type="ARBA" id="ARBA00022989"/>
    </source>
</evidence>
<dbReference type="InterPro" id="IPR018303">
    <property type="entry name" value="ATPase_P-typ_P_site"/>
</dbReference>
<dbReference type="SFLD" id="SFLDS00003">
    <property type="entry name" value="Haloacid_Dehalogenase"/>
    <property type="match status" value="1"/>
</dbReference>
<dbReference type="EC" id="7.2.2.8" evidence="3"/>
<evidence type="ECO:0000256" key="2">
    <source>
        <dbReference type="ARBA" id="ARBA00006024"/>
    </source>
</evidence>
<feature type="transmembrane region" description="Helical" evidence="21">
    <location>
        <begin position="208"/>
        <end position="226"/>
    </location>
</feature>
<comment type="similarity">
    <text evidence="2 21">Belongs to the cation transport ATPase (P-type) (TC 3.A.3) family. Type IB subfamily.</text>
</comment>
<proteinExistence type="inferred from homology"/>
<dbReference type="PANTHER" id="PTHR43520">
    <property type="entry name" value="ATP7, ISOFORM B"/>
    <property type="match status" value="1"/>
</dbReference>
<dbReference type="FunFam" id="2.70.150.10:FF:000002">
    <property type="entry name" value="Copper-transporting ATPase 1, putative"/>
    <property type="match status" value="1"/>
</dbReference>
<dbReference type="PANTHER" id="PTHR43520:SF8">
    <property type="entry name" value="P-TYPE CU(+) TRANSPORTER"/>
    <property type="match status" value="1"/>
</dbReference>
<dbReference type="Gene3D" id="3.40.50.1000">
    <property type="entry name" value="HAD superfamily/HAD-like"/>
    <property type="match status" value="1"/>
</dbReference>
<feature type="transmembrane region" description="Helical" evidence="21">
    <location>
        <begin position="129"/>
        <end position="147"/>
    </location>
</feature>
<feature type="transmembrane region" description="Helical" evidence="21">
    <location>
        <begin position="728"/>
        <end position="749"/>
    </location>
</feature>
<dbReference type="NCBIfam" id="TIGR01511">
    <property type="entry name" value="ATPase-IB1_Cu"/>
    <property type="match status" value="1"/>
</dbReference>
<feature type="transmembrane region" description="Helical" evidence="21">
    <location>
        <begin position="168"/>
        <end position="188"/>
    </location>
</feature>
<dbReference type="Pfam" id="PF00702">
    <property type="entry name" value="Hydrolase"/>
    <property type="match status" value="1"/>
</dbReference>
<dbReference type="InterPro" id="IPR008250">
    <property type="entry name" value="ATPase_P-typ_transduc_dom_A_sf"/>
</dbReference>
<keyword evidence="21" id="KW-1003">Cell membrane</keyword>
<dbReference type="InterPro" id="IPR027256">
    <property type="entry name" value="P-typ_ATPase_IB"/>
</dbReference>
<dbReference type="PROSITE" id="PS01047">
    <property type="entry name" value="HMA_1"/>
    <property type="match status" value="1"/>
</dbReference>
<evidence type="ECO:0000256" key="11">
    <source>
        <dbReference type="ARBA" id="ARBA00022840"/>
    </source>
</evidence>
<feature type="transmembrane region" description="Helical" evidence="21">
    <location>
        <begin position="701"/>
        <end position="722"/>
    </location>
</feature>
<dbReference type="GO" id="GO:0016887">
    <property type="term" value="F:ATP hydrolysis activity"/>
    <property type="evidence" value="ECO:0007669"/>
    <property type="project" value="InterPro"/>
</dbReference>
<keyword evidence="16" id="KW-0406">Ion transport</keyword>
<dbReference type="InterPro" id="IPR023298">
    <property type="entry name" value="ATPase_P-typ_TM_dom_sf"/>
</dbReference>
<evidence type="ECO:0000256" key="8">
    <source>
        <dbReference type="ARBA" id="ARBA00022737"/>
    </source>
</evidence>
<evidence type="ECO:0000256" key="6">
    <source>
        <dbReference type="ARBA" id="ARBA00022692"/>
    </source>
</evidence>
<sequence>MRQYTVTGMTCAACQSHVEKAVAEVPGVSSVAVALLTNSMAVDGTASNEEIIRAVENAGYGARLKGEEKKKSSASEKLAQEAEALTDHETPKLKRRLIWSAVFLALLMYITMGHNMLGWPVPAFFDHNHLGLALTEMFLALIVMYVNKDFFLSGGKSLAHGAPNMDTLVALGSGVSFLWSLYVLYEMTYLLTQGTSNADLMGFYHDRLYFESAAMIPALITVGKTLESLSKGRTTDALKSLMRMAPKTAFIEKNGQEVSVAIDEVQPGDIFVVRPGETIPVDGVIIEGTTAADESALTGESVPVDKAEGDPVKAATINRSGFIRARATRVGEDTTFSQIIRMVSDAAATKAPIARIADAVSAVFVPAVIGVAVLVMIVWILLGAPVAKALEYAICVLVISCPCALGLATPVAIMVGSGVGAKNGILFKISESLENAGKIQIVALDKTGTVTEGKPKVTGIYPAGHMTDDELLLLAYSLEWKSEHPLARAVVEKAEERGMSPKETSGFRVLAGNGLAAIMDGDTIHGGSETYISTLADIPQDMTELSRALGGEGKTPIFFERNGIFLGIIAAADVIKKDSAQAVKELQHMGIEVIMLTGDNQRTADAIGKEAGVDRVIAGVLPDGKAAVIKNLQKRGRTAMVGDGINDAPALTGADIGIAIGAGTDVAVDSADIVLMNSRLTDISAAIRLSRKTLKNIHENLFWAFAYNILLIPVAAGVYPMISINPMWSAAAMALSSVTVCLNALRLNLFKVHDSGKDKPLKKKALLPAEVPGAETGTAIEKKEAAGKERAAIISVEGMTCEICEHHVENALKKIKGVVEAKADHTTGKVNMTCSADPDEETVKKAISEADYIYKGMVFPKEEMKMKETVKIEGMMCGHCEAAVKKSLEAIDGVDRAEVSHETGTAVLTLSKEVADADVRKAVEDKDYKFVSIEK</sequence>
<dbReference type="PRINTS" id="PR00119">
    <property type="entry name" value="CATATPASE"/>
</dbReference>
<keyword evidence="17 21" id="KW-0472">Membrane</keyword>
<dbReference type="Pfam" id="PF00403">
    <property type="entry name" value="HMA"/>
    <property type="match status" value="3"/>
</dbReference>
<evidence type="ECO:0000256" key="15">
    <source>
        <dbReference type="ARBA" id="ARBA00023008"/>
    </source>
</evidence>
<dbReference type="AlphaFoldDB" id="A0A930B9N7"/>
<dbReference type="SUPFAM" id="SSF56784">
    <property type="entry name" value="HAD-like"/>
    <property type="match status" value="1"/>
</dbReference>
<reference evidence="23" key="1">
    <citation type="submission" date="2020-04" db="EMBL/GenBank/DDBJ databases">
        <title>Deep metagenomics examines the oral microbiome during advanced dental caries in children, revealing novel taxa and co-occurrences with host molecules.</title>
        <authorList>
            <person name="Baker J.L."/>
            <person name="Morton J.T."/>
            <person name="Dinis M."/>
            <person name="Alvarez R."/>
            <person name="Tran N.C."/>
            <person name="Knight R."/>
            <person name="Edlund A."/>
        </authorList>
    </citation>
    <scope>NUCLEOTIDE SEQUENCE</scope>
    <source>
        <strain evidence="23">JCVI_32_bin.14</strain>
    </source>
</reference>
<evidence type="ECO:0000313" key="23">
    <source>
        <dbReference type="EMBL" id="MBF1128950.1"/>
    </source>
</evidence>
<comment type="subcellular location">
    <subcellularLocation>
        <location evidence="1">Cell membrane</location>
        <topology evidence="1">Multi-pass membrane protein</topology>
    </subcellularLocation>
</comment>
<evidence type="ECO:0000256" key="10">
    <source>
        <dbReference type="ARBA" id="ARBA00022796"/>
    </source>
</evidence>
<evidence type="ECO:0000256" key="5">
    <source>
        <dbReference type="ARBA" id="ARBA00022448"/>
    </source>
</evidence>
<dbReference type="PROSITE" id="PS50846">
    <property type="entry name" value="HMA_2"/>
    <property type="match status" value="3"/>
</dbReference>
<dbReference type="GO" id="GO:0055070">
    <property type="term" value="P:copper ion homeostasis"/>
    <property type="evidence" value="ECO:0007669"/>
    <property type="project" value="TreeGrafter"/>
</dbReference>
<keyword evidence="7 21" id="KW-0479">Metal-binding</keyword>
<feature type="domain" description="HMA" evidence="22">
    <location>
        <begin position="790"/>
        <end position="855"/>
    </location>
</feature>
<evidence type="ECO:0000256" key="21">
    <source>
        <dbReference type="RuleBase" id="RU362081"/>
    </source>
</evidence>
<evidence type="ECO:0000313" key="24">
    <source>
        <dbReference type="Proteomes" id="UP000757890"/>
    </source>
</evidence>
<dbReference type="InterPro" id="IPR059000">
    <property type="entry name" value="ATPase_P-type_domA"/>
</dbReference>
<dbReference type="GO" id="GO:0043682">
    <property type="term" value="F:P-type divalent copper transporter activity"/>
    <property type="evidence" value="ECO:0007669"/>
    <property type="project" value="TreeGrafter"/>
</dbReference>
<evidence type="ECO:0000256" key="1">
    <source>
        <dbReference type="ARBA" id="ARBA00004651"/>
    </source>
</evidence>
<keyword evidence="6 21" id="KW-0812">Transmembrane</keyword>
<evidence type="ECO:0000256" key="12">
    <source>
        <dbReference type="ARBA" id="ARBA00022842"/>
    </source>
</evidence>
<dbReference type="PROSITE" id="PS00154">
    <property type="entry name" value="ATPASE_E1_E2"/>
    <property type="match status" value="1"/>
</dbReference>
<dbReference type="CDD" id="cd00371">
    <property type="entry name" value="HMA"/>
    <property type="match status" value="3"/>
</dbReference>
<dbReference type="SUPFAM" id="SSF81665">
    <property type="entry name" value="Calcium ATPase, transmembrane domain M"/>
    <property type="match status" value="1"/>
</dbReference>
<evidence type="ECO:0000256" key="19">
    <source>
        <dbReference type="ARBA" id="ARBA00033239"/>
    </source>
</evidence>
<dbReference type="EMBL" id="JABZMK010000006">
    <property type="protein sequence ID" value="MBF1128950.1"/>
    <property type="molecule type" value="Genomic_DNA"/>
</dbReference>
<dbReference type="GO" id="GO:0140581">
    <property type="term" value="F:P-type monovalent copper transporter activity"/>
    <property type="evidence" value="ECO:0007669"/>
    <property type="project" value="UniProtKB-EC"/>
</dbReference>
<organism evidence="23 24">
    <name type="scientific">Dialister invisus</name>
    <dbReference type="NCBI Taxonomy" id="218538"/>
    <lineage>
        <taxon>Bacteria</taxon>
        <taxon>Bacillati</taxon>
        <taxon>Bacillota</taxon>
        <taxon>Negativicutes</taxon>
        <taxon>Veillonellales</taxon>
        <taxon>Veillonellaceae</taxon>
        <taxon>Dialister</taxon>
    </lineage>
</organism>
<gene>
    <name evidence="23" type="ORF">HXL70_02765</name>
</gene>
<evidence type="ECO:0000256" key="4">
    <source>
        <dbReference type="ARBA" id="ARBA00015102"/>
    </source>
</evidence>
<feature type="domain" description="HMA" evidence="22">
    <location>
        <begin position="1"/>
        <end position="63"/>
    </location>
</feature>
<dbReference type="Gene3D" id="3.30.70.100">
    <property type="match status" value="3"/>
</dbReference>
<protein>
    <recommendedName>
        <fullName evidence="4">Copper-exporting P-type ATPase</fullName>
        <ecNumber evidence="3">7.2.2.8</ecNumber>
    </recommendedName>
    <alternativeName>
        <fullName evidence="18">Copper-exporting P-type ATPase A</fullName>
    </alternativeName>
    <alternativeName>
        <fullName evidence="19">Cu(+)-exporting ATPase</fullName>
    </alternativeName>
</protein>
<dbReference type="Pfam" id="PF00122">
    <property type="entry name" value="E1-E2_ATPase"/>
    <property type="match status" value="1"/>
</dbReference>
<dbReference type="InterPro" id="IPR006121">
    <property type="entry name" value="HMA_dom"/>
</dbReference>
<feature type="transmembrane region" description="Helical" evidence="21">
    <location>
        <begin position="359"/>
        <end position="384"/>
    </location>
</feature>
<keyword evidence="13" id="KW-1278">Translocase</keyword>
<keyword evidence="14 21" id="KW-1133">Transmembrane helix</keyword>
<dbReference type="Gene3D" id="2.70.150.10">
    <property type="entry name" value="Calcium-transporting ATPase, cytoplasmic transduction domain A"/>
    <property type="match status" value="1"/>
</dbReference>
<feature type="transmembrane region" description="Helical" evidence="21">
    <location>
        <begin position="390"/>
        <end position="415"/>
    </location>
</feature>
<evidence type="ECO:0000256" key="13">
    <source>
        <dbReference type="ARBA" id="ARBA00022967"/>
    </source>
</evidence>
<dbReference type="Gene3D" id="3.40.1110.10">
    <property type="entry name" value="Calcium-transporting ATPase, cytoplasmic domain N"/>
    <property type="match status" value="1"/>
</dbReference>
<dbReference type="GO" id="GO:0005507">
    <property type="term" value="F:copper ion binding"/>
    <property type="evidence" value="ECO:0007669"/>
    <property type="project" value="InterPro"/>
</dbReference>
<dbReference type="GO" id="GO:0005886">
    <property type="term" value="C:plasma membrane"/>
    <property type="evidence" value="ECO:0007669"/>
    <property type="project" value="UniProtKB-SubCell"/>
</dbReference>
<dbReference type="SFLD" id="SFLDF00027">
    <property type="entry name" value="p-type_atpase"/>
    <property type="match status" value="1"/>
</dbReference>
<evidence type="ECO:0000256" key="3">
    <source>
        <dbReference type="ARBA" id="ARBA00012517"/>
    </source>
</evidence>
<dbReference type="Proteomes" id="UP000757890">
    <property type="component" value="Unassembled WGS sequence"/>
</dbReference>
<feature type="transmembrane region" description="Helical" evidence="21">
    <location>
        <begin position="97"/>
        <end position="117"/>
    </location>
</feature>
<keyword evidence="12" id="KW-0460">Magnesium</keyword>
<comment type="caution">
    <text evidence="23">The sequence shown here is derived from an EMBL/GenBank/DDBJ whole genome shotgun (WGS) entry which is preliminary data.</text>
</comment>
<keyword evidence="15" id="KW-0186">Copper</keyword>
<dbReference type="PRINTS" id="PR00941">
    <property type="entry name" value="CDATPASE"/>
</dbReference>
<evidence type="ECO:0000256" key="20">
    <source>
        <dbReference type="ARBA" id="ARBA00049289"/>
    </source>
</evidence>